<dbReference type="EMBL" id="CP009805">
    <property type="protein sequence ID" value="ATZ45308.1"/>
    <property type="molecule type" value="Genomic_DNA"/>
</dbReference>
<evidence type="ECO:0000313" key="2">
    <source>
        <dbReference type="Proteomes" id="UP000001798"/>
    </source>
</evidence>
<dbReference type="Proteomes" id="UP000001798">
    <property type="component" value="Chromosome 1"/>
</dbReference>
<organism evidence="1 2">
    <name type="scientific">Botryotinia fuckeliana (strain B05.10)</name>
    <name type="common">Noble rot fungus</name>
    <name type="synonym">Botrytis cinerea</name>
    <dbReference type="NCBI Taxonomy" id="332648"/>
    <lineage>
        <taxon>Eukaryota</taxon>
        <taxon>Fungi</taxon>
        <taxon>Dikarya</taxon>
        <taxon>Ascomycota</taxon>
        <taxon>Pezizomycotina</taxon>
        <taxon>Leotiomycetes</taxon>
        <taxon>Helotiales</taxon>
        <taxon>Sclerotiniaceae</taxon>
        <taxon>Botrytis</taxon>
    </lineage>
</organism>
<reference evidence="1 2" key="2">
    <citation type="journal article" date="2012" name="Eukaryot. Cell">
        <title>Genome update of Botrytis cinerea strains B05.10 and T4.</title>
        <authorList>
            <person name="Staats M."/>
            <person name="van Kan J.A."/>
        </authorList>
    </citation>
    <scope>NUCLEOTIDE SEQUENCE [LARGE SCALE GENOMIC DNA]</scope>
    <source>
        <strain evidence="1 2">B05.10</strain>
    </source>
</reference>
<gene>
    <name evidence="1" type="ORF">BCIN_01g01130</name>
</gene>
<dbReference type="VEuPathDB" id="FungiDB:Bcin01g01130"/>
<accession>A0A384J467</accession>
<reference evidence="1 2" key="3">
    <citation type="journal article" date="2017" name="Mol. Plant Pathol.">
        <title>A gapless genome sequence of the fungus Botrytis cinerea.</title>
        <authorList>
            <person name="Van Kan J.A."/>
            <person name="Stassen J.H."/>
            <person name="Mosbach A."/>
            <person name="Van Der Lee T.A."/>
            <person name="Faino L."/>
            <person name="Farmer A.D."/>
            <person name="Papasotiriou D.G."/>
            <person name="Zhou S."/>
            <person name="Seidl M.F."/>
            <person name="Cottam E."/>
            <person name="Edel D."/>
            <person name="Hahn M."/>
            <person name="Schwartz D.C."/>
            <person name="Dietrich R.A."/>
            <person name="Widdison S."/>
            <person name="Scalliet G."/>
        </authorList>
    </citation>
    <scope>NUCLEOTIDE SEQUENCE [LARGE SCALE GENOMIC DNA]</scope>
    <source>
        <strain evidence="1 2">B05.10</strain>
    </source>
</reference>
<proteinExistence type="predicted"/>
<sequence length="44" mass="5057">MAKGPIKIQPRGQGTCNLVHYPLQDTLTAIDDIQRQKYNKELIF</sequence>
<reference evidence="1 2" key="1">
    <citation type="journal article" date="2011" name="PLoS Genet.">
        <title>Genomic analysis of the necrotrophic fungal pathogens Sclerotinia sclerotiorum and Botrytis cinerea.</title>
        <authorList>
            <person name="Amselem J."/>
            <person name="Cuomo C.A."/>
            <person name="van Kan J.A."/>
            <person name="Viaud M."/>
            <person name="Benito E.P."/>
            <person name="Couloux A."/>
            <person name="Coutinho P.M."/>
            <person name="de Vries R.P."/>
            <person name="Dyer P.S."/>
            <person name="Fillinger S."/>
            <person name="Fournier E."/>
            <person name="Gout L."/>
            <person name="Hahn M."/>
            <person name="Kohn L."/>
            <person name="Lapalu N."/>
            <person name="Plummer K.M."/>
            <person name="Pradier J.M."/>
            <person name="Quevillon E."/>
            <person name="Sharon A."/>
            <person name="Simon A."/>
            <person name="ten Have A."/>
            <person name="Tudzynski B."/>
            <person name="Tudzynski P."/>
            <person name="Wincker P."/>
            <person name="Andrew M."/>
            <person name="Anthouard V."/>
            <person name="Beever R.E."/>
            <person name="Beffa R."/>
            <person name="Benoit I."/>
            <person name="Bouzid O."/>
            <person name="Brault B."/>
            <person name="Chen Z."/>
            <person name="Choquer M."/>
            <person name="Collemare J."/>
            <person name="Cotton P."/>
            <person name="Danchin E.G."/>
            <person name="Da Silva C."/>
            <person name="Gautier A."/>
            <person name="Giraud C."/>
            <person name="Giraud T."/>
            <person name="Gonzalez C."/>
            <person name="Grossetete S."/>
            <person name="Guldener U."/>
            <person name="Henrissat B."/>
            <person name="Howlett B.J."/>
            <person name="Kodira C."/>
            <person name="Kretschmer M."/>
            <person name="Lappartient A."/>
            <person name="Leroch M."/>
            <person name="Levis C."/>
            <person name="Mauceli E."/>
            <person name="Neuveglise C."/>
            <person name="Oeser B."/>
            <person name="Pearson M."/>
            <person name="Poulain J."/>
            <person name="Poussereau N."/>
            <person name="Quesneville H."/>
            <person name="Rascle C."/>
            <person name="Schumacher J."/>
            <person name="Segurens B."/>
            <person name="Sexton A."/>
            <person name="Silva E."/>
            <person name="Sirven C."/>
            <person name="Soanes D.M."/>
            <person name="Talbot N.J."/>
            <person name="Templeton M."/>
            <person name="Yandava C."/>
            <person name="Yarden O."/>
            <person name="Zeng Q."/>
            <person name="Rollins J.A."/>
            <person name="Lebrun M.H."/>
            <person name="Dickman M."/>
        </authorList>
    </citation>
    <scope>NUCLEOTIDE SEQUENCE [LARGE SCALE GENOMIC DNA]</scope>
    <source>
        <strain evidence="1 2">B05.10</strain>
    </source>
</reference>
<dbReference type="OrthoDB" id="3540262at2759"/>
<evidence type="ECO:0000313" key="1">
    <source>
        <dbReference type="EMBL" id="ATZ45308.1"/>
    </source>
</evidence>
<keyword evidence="2" id="KW-1185">Reference proteome</keyword>
<dbReference type="AlphaFoldDB" id="A0A384J467"/>
<dbReference type="RefSeq" id="XP_024545980.1">
    <property type="nucleotide sequence ID" value="XM_024690213.1"/>
</dbReference>
<name>A0A384J467_BOTFB</name>
<protein>
    <submittedName>
        <fullName evidence="1">Uncharacterized protein</fullName>
    </submittedName>
</protein>
<dbReference type="GeneID" id="5436147"/>